<dbReference type="OMA" id="WINDPAS"/>
<dbReference type="PANTHER" id="PTHR47823">
    <property type="entry name" value="ION_TRANS DOMAIN-CONTAINING PROTEIN"/>
    <property type="match status" value="1"/>
</dbReference>
<sequence length="231" mass="26996">MDRFVIPADSPIRVGWDIIIFSLIVYTIYILPPRLAFCELPLLDPIDLTVDTLFFVDILMSFFSAYQTQDGHLVNDFQTISKQYLAKWFALDFLASFPFYLIANSQIFHGHHLSRLPRLLKILRVMRLIKILRAYRIQKFFEFIQYSPRINPSIIRVLKLSLIAASFAHFTACTFYLIAIPTSTDEITWINDPASQRGIIMDKEPLHKYSLAFYFVVESSKFISIIFFFVN</sequence>
<gene>
    <name evidence="7" type="ORF">RFI_22085</name>
</gene>
<keyword evidence="8" id="KW-1185">Reference proteome</keyword>
<dbReference type="GO" id="GO:0016020">
    <property type="term" value="C:membrane"/>
    <property type="evidence" value="ECO:0007669"/>
    <property type="project" value="UniProtKB-SubCell"/>
</dbReference>
<organism evidence="7 8">
    <name type="scientific">Reticulomyxa filosa</name>
    <dbReference type="NCBI Taxonomy" id="46433"/>
    <lineage>
        <taxon>Eukaryota</taxon>
        <taxon>Sar</taxon>
        <taxon>Rhizaria</taxon>
        <taxon>Retaria</taxon>
        <taxon>Foraminifera</taxon>
        <taxon>Monothalamids</taxon>
        <taxon>Reticulomyxidae</taxon>
        <taxon>Reticulomyxa</taxon>
    </lineage>
</organism>
<evidence type="ECO:0000256" key="1">
    <source>
        <dbReference type="ARBA" id="ARBA00004141"/>
    </source>
</evidence>
<evidence type="ECO:0000256" key="2">
    <source>
        <dbReference type="ARBA" id="ARBA00022692"/>
    </source>
</evidence>
<evidence type="ECO:0000256" key="5">
    <source>
        <dbReference type="SAM" id="Phobius"/>
    </source>
</evidence>
<protein>
    <recommendedName>
        <fullName evidence="6">Ion transport domain-containing protein</fullName>
    </recommendedName>
</protein>
<evidence type="ECO:0000256" key="4">
    <source>
        <dbReference type="ARBA" id="ARBA00023136"/>
    </source>
</evidence>
<comment type="caution">
    <text evidence="7">The sequence shown here is derived from an EMBL/GenBank/DDBJ whole genome shotgun (WGS) entry which is preliminary data.</text>
</comment>
<dbReference type="SUPFAM" id="SSF81324">
    <property type="entry name" value="Voltage-gated potassium channels"/>
    <property type="match status" value="1"/>
</dbReference>
<dbReference type="PANTHER" id="PTHR47823:SF9">
    <property type="entry name" value="CHROMOSOME UNDETERMINED SCAFFOLD_10, WHOLE GENOME SHOTGUN SEQUENCE"/>
    <property type="match status" value="1"/>
</dbReference>
<dbReference type="OrthoDB" id="421226at2759"/>
<feature type="transmembrane region" description="Helical" evidence="5">
    <location>
        <begin position="12"/>
        <end position="31"/>
    </location>
</feature>
<accession>X6MN35</accession>
<feature type="domain" description="Ion transport" evidence="6">
    <location>
        <begin position="16"/>
        <end position="192"/>
    </location>
</feature>
<evidence type="ECO:0000256" key="3">
    <source>
        <dbReference type="ARBA" id="ARBA00022989"/>
    </source>
</evidence>
<comment type="subcellular location">
    <subcellularLocation>
        <location evidence="1">Membrane</location>
        <topology evidence="1">Multi-pass membrane protein</topology>
    </subcellularLocation>
</comment>
<keyword evidence="4 5" id="KW-0472">Membrane</keyword>
<dbReference type="EMBL" id="ASPP01019292">
    <property type="protein sequence ID" value="ETO15279.1"/>
    <property type="molecule type" value="Genomic_DNA"/>
</dbReference>
<feature type="transmembrane region" description="Helical" evidence="5">
    <location>
        <begin position="43"/>
        <end position="65"/>
    </location>
</feature>
<evidence type="ECO:0000313" key="8">
    <source>
        <dbReference type="Proteomes" id="UP000023152"/>
    </source>
</evidence>
<keyword evidence="2 5" id="KW-0812">Transmembrane</keyword>
<name>X6MN35_RETFI</name>
<dbReference type="InterPro" id="IPR005821">
    <property type="entry name" value="Ion_trans_dom"/>
</dbReference>
<evidence type="ECO:0000259" key="6">
    <source>
        <dbReference type="Pfam" id="PF00520"/>
    </source>
</evidence>
<dbReference type="Proteomes" id="UP000023152">
    <property type="component" value="Unassembled WGS sequence"/>
</dbReference>
<dbReference type="Gene3D" id="1.10.287.70">
    <property type="match status" value="1"/>
</dbReference>
<feature type="transmembrane region" description="Helical" evidence="5">
    <location>
        <begin position="211"/>
        <end position="230"/>
    </location>
</feature>
<reference evidence="7 8" key="1">
    <citation type="journal article" date="2013" name="Curr. Biol.">
        <title>The Genome of the Foraminiferan Reticulomyxa filosa.</title>
        <authorList>
            <person name="Glockner G."/>
            <person name="Hulsmann N."/>
            <person name="Schleicher M."/>
            <person name="Noegel A.A."/>
            <person name="Eichinger L."/>
            <person name="Gallinger C."/>
            <person name="Pawlowski J."/>
            <person name="Sierra R."/>
            <person name="Euteneuer U."/>
            <person name="Pillet L."/>
            <person name="Moustafa A."/>
            <person name="Platzer M."/>
            <person name="Groth M."/>
            <person name="Szafranski K."/>
            <person name="Schliwa M."/>
        </authorList>
    </citation>
    <scope>NUCLEOTIDE SEQUENCE [LARGE SCALE GENOMIC DNA]</scope>
</reference>
<proteinExistence type="predicted"/>
<dbReference type="AlphaFoldDB" id="X6MN35"/>
<dbReference type="Pfam" id="PF00520">
    <property type="entry name" value="Ion_trans"/>
    <property type="match status" value="1"/>
</dbReference>
<dbReference type="GO" id="GO:0005216">
    <property type="term" value="F:monoatomic ion channel activity"/>
    <property type="evidence" value="ECO:0007669"/>
    <property type="project" value="InterPro"/>
</dbReference>
<feature type="transmembrane region" description="Helical" evidence="5">
    <location>
        <begin position="157"/>
        <end position="179"/>
    </location>
</feature>
<keyword evidence="3 5" id="KW-1133">Transmembrane helix</keyword>
<evidence type="ECO:0000313" key="7">
    <source>
        <dbReference type="EMBL" id="ETO15279.1"/>
    </source>
</evidence>